<feature type="compositionally biased region" description="Basic residues" evidence="1">
    <location>
        <begin position="175"/>
        <end position="191"/>
    </location>
</feature>
<protein>
    <recommendedName>
        <fullName evidence="5">Secreted protein</fullName>
    </recommendedName>
</protein>
<feature type="signal peptide" evidence="2">
    <location>
        <begin position="1"/>
        <end position="24"/>
    </location>
</feature>
<keyword evidence="2" id="KW-0732">Signal</keyword>
<feature type="chain" id="PRO_5021432016" description="Secreted protein" evidence="2">
    <location>
        <begin position="25"/>
        <end position="232"/>
    </location>
</feature>
<dbReference type="AlphaFoldDB" id="A0A4Y9Z685"/>
<dbReference type="EMBL" id="SEOQ01000113">
    <property type="protein sequence ID" value="TFY70255.1"/>
    <property type="molecule type" value="Genomic_DNA"/>
</dbReference>
<feature type="region of interest" description="Disordered" evidence="1">
    <location>
        <begin position="131"/>
        <end position="150"/>
    </location>
</feature>
<feature type="region of interest" description="Disordered" evidence="1">
    <location>
        <begin position="169"/>
        <end position="232"/>
    </location>
</feature>
<accession>A0A4Y9Z685</accession>
<sequence>MLFQRSLLSSAGLLLPLMLSAALAVLHPSGATRPPRQSPPPTRPRALSANYSPRLREHELGRFTVIFHIPFFCAAPAAYPIQRPCSRKAQERSRAHGIHPWRRMTYPWRSLTSTASRFPLRSPQRHRIAVSRDKSARGMMNADRSGTAPSVRHVAASARWRPTTSHSCTAVACSRRSRTRPRSGTHAKARIRTMTPATQASSTSTSPLRQEPRNVNTQRAGLADLNKRININ</sequence>
<gene>
    <name evidence="3" type="ORF">EVG20_g2762</name>
</gene>
<evidence type="ECO:0000256" key="1">
    <source>
        <dbReference type="SAM" id="MobiDB-lite"/>
    </source>
</evidence>
<name>A0A4Y9Z685_9AGAM</name>
<comment type="caution">
    <text evidence="3">The sequence shown here is derived from an EMBL/GenBank/DDBJ whole genome shotgun (WGS) entry which is preliminary data.</text>
</comment>
<feature type="compositionally biased region" description="Low complexity" evidence="1">
    <location>
        <begin position="195"/>
        <end position="207"/>
    </location>
</feature>
<organism evidence="3 4">
    <name type="scientific">Dentipellis fragilis</name>
    <dbReference type="NCBI Taxonomy" id="205917"/>
    <lineage>
        <taxon>Eukaryota</taxon>
        <taxon>Fungi</taxon>
        <taxon>Dikarya</taxon>
        <taxon>Basidiomycota</taxon>
        <taxon>Agaricomycotina</taxon>
        <taxon>Agaricomycetes</taxon>
        <taxon>Russulales</taxon>
        <taxon>Hericiaceae</taxon>
        <taxon>Dentipellis</taxon>
    </lineage>
</organism>
<evidence type="ECO:0008006" key="5">
    <source>
        <dbReference type="Google" id="ProtNLM"/>
    </source>
</evidence>
<evidence type="ECO:0000256" key="2">
    <source>
        <dbReference type="SAM" id="SignalP"/>
    </source>
</evidence>
<proteinExistence type="predicted"/>
<keyword evidence="4" id="KW-1185">Reference proteome</keyword>
<evidence type="ECO:0000313" key="3">
    <source>
        <dbReference type="EMBL" id="TFY70255.1"/>
    </source>
</evidence>
<evidence type="ECO:0000313" key="4">
    <source>
        <dbReference type="Proteomes" id="UP000298327"/>
    </source>
</evidence>
<feature type="region of interest" description="Disordered" evidence="1">
    <location>
        <begin position="30"/>
        <end position="50"/>
    </location>
</feature>
<dbReference type="Proteomes" id="UP000298327">
    <property type="component" value="Unassembled WGS sequence"/>
</dbReference>
<reference evidence="3 4" key="1">
    <citation type="submission" date="2019-02" db="EMBL/GenBank/DDBJ databases">
        <title>Genome sequencing of the rare red list fungi Dentipellis fragilis.</title>
        <authorList>
            <person name="Buettner E."/>
            <person name="Kellner H."/>
        </authorList>
    </citation>
    <scope>NUCLEOTIDE SEQUENCE [LARGE SCALE GENOMIC DNA]</scope>
    <source>
        <strain evidence="3 4">DSM 105465</strain>
    </source>
</reference>